<evidence type="ECO:0000313" key="3">
    <source>
        <dbReference type="EMBL" id="KAF2453180.1"/>
    </source>
</evidence>
<dbReference type="Proteomes" id="UP000799766">
    <property type="component" value="Unassembled WGS sequence"/>
</dbReference>
<feature type="compositionally biased region" description="Basic and acidic residues" evidence="1">
    <location>
        <begin position="1420"/>
        <end position="1444"/>
    </location>
</feature>
<dbReference type="Pfam" id="PF08514">
    <property type="entry name" value="STAG"/>
    <property type="match status" value="1"/>
</dbReference>
<feature type="region of interest" description="Disordered" evidence="1">
    <location>
        <begin position="951"/>
        <end position="988"/>
    </location>
</feature>
<dbReference type="InterPro" id="IPR056396">
    <property type="entry name" value="HEAT_SCC3-SA"/>
</dbReference>
<dbReference type="InterPro" id="IPR013721">
    <property type="entry name" value="STAG"/>
</dbReference>
<evidence type="ECO:0000313" key="4">
    <source>
        <dbReference type="Proteomes" id="UP000799766"/>
    </source>
</evidence>
<feature type="compositionally biased region" description="Polar residues" evidence="1">
    <location>
        <begin position="974"/>
        <end position="986"/>
    </location>
</feature>
<gene>
    <name evidence="3" type="ORF">BDY21DRAFT_374988</name>
</gene>
<feature type="compositionally biased region" description="Low complexity" evidence="1">
    <location>
        <begin position="41"/>
        <end position="51"/>
    </location>
</feature>
<keyword evidence="4" id="KW-1185">Reference proteome</keyword>
<sequence>MSSDTVAGDAGPRASADAPASTADTARRRSGRVVRKPTMFGADASAPAPTSSRRRSGGANKRKRAQRDDDDNEDVGGEERARADQDGDVAMRDGEEEVDEESGGEEESEDEEDEEPDEEEVREKRRRGAGGRRGRGGGATATRGRGTAKGKRGAVGAATTTRKVSGGKPPAAKKTKTNTAGETAATNGDGTVQLALRPAQTRAKKMKKAKPRGDALEGTEEGSLYARVFSGENSLDDVAAQWVVGFEQAESSALAELINFVLKCAGCDLKIDSNDAEDPDACPNKLADLQDEYQAQNVTEYPLIAKGRAATSFKDALVGFFDSLIKSIAASSLLFTNPALIENVHTWVSTMSSAANRPFRHTATVVSLAVVTSLCEVGRGILDSAAKTLQQKEGEQKKGRVNKGRVGALEQKSKQTRERQEQLEDLLKDWFDTVFVHRYRDIDPKIRVECVAALSDWIMIYPDVFFDANHLRYLGWVLSDTVHQTRHEVVTQLKRLYADSDKLVGLKTFTEKFRARMVEMATRDADSAVRAAAVELLDLLRQAGMLEPDDIDSIGRLIFDAEPKVRQAVVGFFAENINDVYESKLEEMGGQEALEDVLGPVVAPEEREPGDDFAFDAPHLEWAKIKCLVEILESYDEANADEDTTSAGGALPSTFERSPGGVGMNYVLIAAGVESRFALAAQALYDHMAEVRDWEMLAGYLLYDHSVAAQNGAAAGDDPEALLKQECCLSEKEEIILLDVLHASVGIALTGPEDAASGDPLATTAHGKRRAAVYHHSKKLSKAQRQEEAEAREVAAARLAPLIPRLLAKFGAVPDAASAVLRLEHLLDLDVFAQLRQGSTVYARLLDDVNKQFLTHGSERVLAEASAALLHAKSNEELNEGIEGRIAALWDDVLDALRKLCRGKDAQEVGKRGSLGETVVQALKHTVARIEHLASISDCTDALEARPPMPAVVTPVTQQQKGRKGRRRAAAAANQPSDGASGSQPTGPAPPCIDLLLVLVARADPSAAAEDDTPPDIASERAALEDALAFHAARAAFFYFLWRVRALQDTASLAAGSSASALAAMDLDALAARRDRFVTLLKDTVGARKGAGGVRVGLAGVLLDLGAGLWGLRGVKGLRGATEAGAEAQEQAERTPERANGQNGDPATVAADKWEEVRGLAGPVLDARAAELLREVLVSTMKGFARRAGRIVEVPIERARGKSKAGRRGGAAAAAEDEDPNAEPVDPDGEPEDSDDADADESEDEEEDDSDEESEESEDEAEAGAEEGDEDDEARATRAERRRQKRLRRTLEAERRLCELAAKIVVALLAGCVEGEGGAAVAPDKDGVAGEKQGRLRALLEANVKHLGANYKEVVAYLDVEGRVDKAERMARARRAKREKKDKEREVEREERARREARSVEVGGDEGEGEEEEQGSEGMADGRREKELDESGEVSREVLKEKGLLVEGEEGEDDEGMGEGEEREEVEAEPETVLGD</sequence>
<dbReference type="InterPro" id="IPR016024">
    <property type="entry name" value="ARM-type_fold"/>
</dbReference>
<feature type="domain" description="SCD" evidence="2">
    <location>
        <begin position="435"/>
        <end position="520"/>
    </location>
</feature>
<proteinExistence type="predicted"/>
<dbReference type="Pfam" id="PF21581">
    <property type="entry name" value="SCD"/>
    <property type="match status" value="1"/>
</dbReference>
<dbReference type="InterPro" id="IPR039662">
    <property type="entry name" value="Cohesin_Scc3/SA"/>
</dbReference>
<dbReference type="PROSITE" id="PS51425">
    <property type="entry name" value="SCD"/>
    <property type="match status" value="1"/>
</dbReference>
<feature type="compositionally biased region" description="Acidic residues" evidence="1">
    <location>
        <begin position="94"/>
        <end position="120"/>
    </location>
</feature>
<feature type="compositionally biased region" description="Basic and acidic residues" evidence="1">
    <location>
        <begin position="1379"/>
        <end position="1399"/>
    </location>
</feature>
<feature type="region of interest" description="Disordered" evidence="1">
    <location>
        <begin position="1"/>
        <end position="186"/>
    </location>
</feature>
<feature type="compositionally biased region" description="Low complexity" evidence="1">
    <location>
        <begin position="12"/>
        <end position="24"/>
    </location>
</feature>
<accession>A0A6A6NN53</accession>
<feature type="region of interest" description="Disordered" evidence="1">
    <location>
        <begin position="1123"/>
        <end position="1147"/>
    </location>
</feature>
<dbReference type="GO" id="GO:0005634">
    <property type="term" value="C:nucleus"/>
    <property type="evidence" value="ECO:0007669"/>
    <property type="project" value="TreeGrafter"/>
</dbReference>
<feature type="compositionally biased region" description="Low complexity" evidence="1">
    <location>
        <begin position="154"/>
        <end position="170"/>
    </location>
</feature>
<feature type="compositionally biased region" description="Low complexity" evidence="1">
    <location>
        <begin position="177"/>
        <end position="186"/>
    </location>
</feature>
<dbReference type="InterPro" id="IPR011989">
    <property type="entry name" value="ARM-like"/>
</dbReference>
<protein>
    <recommendedName>
        <fullName evidence="2">SCD domain-containing protein</fullName>
    </recommendedName>
</protein>
<reference evidence="3" key="1">
    <citation type="journal article" date="2020" name="Stud. Mycol.">
        <title>101 Dothideomycetes genomes: a test case for predicting lifestyles and emergence of pathogens.</title>
        <authorList>
            <person name="Haridas S."/>
            <person name="Albert R."/>
            <person name="Binder M."/>
            <person name="Bloem J."/>
            <person name="Labutti K."/>
            <person name="Salamov A."/>
            <person name="Andreopoulos B."/>
            <person name="Baker S."/>
            <person name="Barry K."/>
            <person name="Bills G."/>
            <person name="Bluhm B."/>
            <person name="Cannon C."/>
            <person name="Castanera R."/>
            <person name="Culley D."/>
            <person name="Daum C."/>
            <person name="Ezra D."/>
            <person name="Gonzalez J."/>
            <person name="Henrissat B."/>
            <person name="Kuo A."/>
            <person name="Liang C."/>
            <person name="Lipzen A."/>
            <person name="Lutzoni F."/>
            <person name="Magnuson J."/>
            <person name="Mondo S."/>
            <person name="Nolan M."/>
            <person name="Ohm R."/>
            <person name="Pangilinan J."/>
            <person name="Park H.-J."/>
            <person name="Ramirez L."/>
            <person name="Alfaro M."/>
            <person name="Sun H."/>
            <person name="Tritt A."/>
            <person name="Yoshinaga Y."/>
            <person name="Zwiers L.-H."/>
            <person name="Turgeon B."/>
            <person name="Goodwin S."/>
            <person name="Spatafora J."/>
            <person name="Crous P."/>
            <person name="Grigoriev I."/>
        </authorList>
    </citation>
    <scope>NUCLEOTIDE SEQUENCE</scope>
    <source>
        <strain evidence="3">ATCC 16933</strain>
    </source>
</reference>
<dbReference type="SUPFAM" id="SSF48371">
    <property type="entry name" value="ARM repeat"/>
    <property type="match status" value="1"/>
</dbReference>
<feature type="region of interest" description="Disordered" evidence="1">
    <location>
        <begin position="392"/>
        <end position="417"/>
    </location>
</feature>
<feature type="compositionally biased region" description="Acidic residues" evidence="1">
    <location>
        <begin position="1447"/>
        <end position="1470"/>
    </location>
</feature>
<dbReference type="Pfam" id="PF24571">
    <property type="entry name" value="HEAT_SCC3-SA"/>
    <property type="match status" value="1"/>
</dbReference>
<feature type="region of interest" description="Disordered" evidence="1">
    <location>
        <begin position="1369"/>
        <end position="1476"/>
    </location>
</feature>
<feature type="region of interest" description="Disordered" evidence="1">
    <location>
        <begin position="1200"/>
        <end position="1284"/>
    </location>
</feature>
<dbReference type="GO" id="GO:0003682">
    <property type="term" value="F:chromatin binding"/>
    <property type="evidence" value="ECO:0007669"/>
    <property type="project" value="TreeGrafter"/>
</dbReference>
<dbReference type="PANTHER" id="PTHR11199">
    <property type="entry name" value="STROMAL ANTIGEN"/>
    <property type="match status" value="1"/>
</dbReference>
<dbReference type="GO" id="GO:0000785">
    <property type="term" value="C:chromatin"/>
    <property type="evidence" value="ECO:0007669"/>
    <property type="project" value="TreeGrafter"/>
</dbReference>
<dbReference type="GO" id="GO:0008278">
    <property type="term" value="C:cohesin complex"/>
    <property type="evidence" value="ECO:0007669"/>
    <property type="project" value="TreeGrafter"/>
</dbReference>
<evidence type="ECO:0000256" key="1">
    <source>
        <dbReference type="SAM" id="MobiDB-lite"/>
    </source>
</evidence>
<dbReference type="InterPro" id="IPR020839">
    <property type="entry name" value="SCD"/>
</dbReference>
<feature type="compositionally biased region" description="Acidic residues" evidence="1">
    <location>
        <begin position="1403"/>
        <end position="1415"/>
    </location>
</feature>
<feature type="compositionally biased region" description="Basic residues" evidence="1">
    <location>
        <begin position="52"/>
        <end position="65"/>
    </location>
</feature>
<feature type="compositionally biased region" description="Acidic residues" evidence="1">
    <location>
        <begin position="1215"/>
        <end position="1273"/>
    </location>
</feature>
<evidence type="ECO:0000259" key="2">
    <source>
        <dbReference type="PROSITE" id="PS51425"/>
    </source>
</evidence>
<dbReference type="OrthoDB" id="498590at2759"/>
<dbReference type="GO" id="GO:0007062">
    <property type="term" value="P:sister chromatid cohesion"/>
    <property type="evidence" value="ECO:0007669"/>
    <property type="project" value="UniProtKB-ARBA"/>
</dbReference>
<name>A0A6A6NN53_9PEZI</name>
<dbReference type="Gene3D" id="1.25.10.10">
    <property type="entry name" value="Leucine-rich Repeat Variant"/>
    <property type="match status" value="1"/>
</dbReference>
<feature type="compositionally biased region" description="Basic residues" evidence="1">
    <location>
        <begin position="124"/>
        <end position="135"/>
    </location>
</feature>
<organism evidence="3 4">
    <name type="scientific">Lineolata rhizophorae</name>
    <dbReference type="NCBI Taxonomy" id="578093"/>
    <lineage>
        <taxon>Eukaryota</taxon>
        <taxon>Fungi</taxon>
        <taxon>Dikarya</taxon>
        <taxon>Ascomycota</taxon>
        <taxon>Pezizomycotina</taxon>
        <taxon>Dothideomycetes</taxon>
        <taxon>Dothideomycetes incertae sedis</taxon>
        <taxon>Lineolatales</taxon>
        <taxon>Lineolataceae</taxon>
        <taxon>Lineolata</taxon>
    </lineage>
</organism>
<feature type="compositionally biased region" description="Basic and acidic residues" evidence="1">
    <location>
        <begin position="77"/>
        <end position="93"/>
    </location>
</feature>
<dbReference type="PANTHER" id="PTHR11199:SF0">
    <property type="entry name" value="LD34181P-RELATED"/>
    <property type="match status" value="1"/>
</dbReference>
<dbReference type="EMBL" id="MU001699">
    <property type="protein sequence ID" value="KAF2453180.1"/>
    <property type="molecule type" value="Genomic_DNA"/>
</dbReference>